<accession>A0A8J9SY28</accession>
<feature type="non-terminal residue" evidence="2">
    <location>
        <position position="1"/>
    </location>
</feature>
<dbReference type="Proteomes" id="UP000836788">
    <property type="component" value="Chromosome 11"/>
</dbReference>
<protein>
    <recommendedName>
        <fullName evidence="1">Helicase-associated domain-containing protein</fullName>
    </recommendedName>
</protein>
<feature type="domain" description="Helicase-associated" evidence="1">
    <location>
        <begin position="99"/>
        <end position="163"/>
    </location>
</feature>
<dbReference type="EMBL" id="OU594952">
    <property type="protein sequence ID" value="CAG9279410.1"/>
    <property type="molecule type" value="Genomic_DNA"/>
</dbReference>
<sequence>LSSLDFEWTILNHDNENRWDKRFQQLVDYKAQHGHCNVPQSCPLGKWVKMQREQKAEADLEQTGQRVMRGKPRPMIPPAREAKLTELGLQWRLAKVVGWEKRYDQLLEYKAIHGHPHVPQSYPPDKCFGRWVMKQRSEYSLKRRGKKSQLTEERIASLEEIGFAW</sequence>
<gene>
    <name evidence="2" type="ORF">PTTT1_LOCUS10003</name>
</gene>
<dbReference type="PANTHER" id="PTHR33418:SF1">
    <property type="entry name" value="HELICASE-ASSOCIATED DOMAIN-CONTAINING PROTEIN"/>
    <property type="match status" value="1"/>
</dbReference>
<feature type="non-terminal residue" evidence="2">
    <location>
        <position position="165"/>
    </location>
</feature>
<proteinExistence type="predicted"/>
<dbReference type="InterPro" id="IPR005114">
    <property type="entry name" value="Helicase_assoc"/>
</dbReference>
<reference evidence="2" key="1">
    <citation type="submission" date="2022-02" db="EMBL/GenBank/DDBJ databases">
        <authorList>
            <person name="Giguere J D."/>
        </authorList>
    </citation>
    <scope>NUCLEOTIDE SEQUENCE</scope>
    <source>
        <strain evidence="2">CCAP 1055/1</strain>
    </source>
</reference>
<name>A0A8J9SY28_PHATR</name>
<dbReference type="PANTHER" id="PTHR33418">
    <property type="entry name" value="HELICASE-ASSOCIATED"/>
    <property type="match status" value="1"/>
</dbReference>
<feature type="domain" description="Helicase-associated" evidence="1">
    <location>
        <begin position="16"/>
        <end position="88"/>
    </location>
</feature>
<organism evidence="2">
    <name type="scientific">Phaeodactylum tricornutum</name>
    <name type="common">Diatom</name>
    <dbReference type="NCBI Taxonomy" id="2850"/>
    <lineage>
        <taxon>Eukaryota</taxon>
        <taxon>Sar</taxon>
        <taxon>Stramenopiles</taxon>
        <taxon>Ochrophyta</taxon>
        <taxon>Bacillariophyta</taxon>
        <taxon>Bacillariophyceae</taxon>
        <taxon>Bacillariophycidae</taxon>
        <taxon>Naviculales</taxon>
        <taxon>Phaeodactylaceae</taxon>
        <taxon>Phaeodactylum</taxon>
    </lineage>
</organism>
<evidence type="ECO:0000313" key="2">
    <source>
        <dbReference type="EMBL" id="CAG9279410.1"/>
    </source>
</evidence>
<dbReference type="Pfam" id="PF03457">
    <property type="entry name" value="HA"/>
    <property type="match status" value="2"/>
</dbReference>
<dbReference type="Gene3D" id="6.10.140.530">
    <property type="match status" value="2"/>
</dbReference>
<evidence type="ECO:0000259" key="1">
    <source>
        <dbReference type="Pfam" id="PF03457"/>
    </source>
</evidence>
<dbReference type="AlphaFoldDB" id="A0A8J9SY28"/>